<sequence length="302" mass="34093">MTGIELRGLSHDEVQLQFRQLSRNITREGLGAFISGILACKLPWLLLSGIYNIANFVHYINIFRQLKKAARGFGIRIKKRIIAKGMLEGALTKLGSSIITLGHDDLVTATGAVSSWIKHAGLYIADHLSVSMPASWTFNPQHIINWDSVHRMSHHILQHTTEIANWATDQTQQLAGIDQQKSLGWKEDGGDLAKQVYAAGSVQLASMLKYGRSMMSYCLAMCHFPEWQRKMQDELDEQVGDRMPEFEDIPSLPIVRAVIKEVLRWRPVTAGGFPHQLTKDDEHKGFFFTKGTIIHSDQWDDT</sequence>
<proteinExistence type="inferred from homology"/>
<dbReference type="AlphaFoldDB" id="A0A8H5NIF9"/>
<protein>
    <submittedName>
        <fullName evidence="5">Cytochrome p450</fullName>
    </submittedName>
</protein>
<dbReference type="GO" id="GO:0005506">
    <property type="term" value="F:iron ion binding"/>
    <property type="evidence" value="ECO:0007669"/>
    <property type="project" value="InterPro"/>
</dbReference>
<dbReference type="GO" id="GO:0020037">
    <property type="term" value="F:heme binding"/>
    <property type="evidence" value="ECO:0007669"/>
    <property type="project" value="InterPro"/>
</dbReference>
<evidence type="ECO:0000256" key="2">
    <source>
        <dbReference type="ARBA" id="ARBA00022723"/>
    </source>
</evidence>
<dbReference type="GO" id="GO:0016705">
    <property type="term" value="F:oxidoreductase activity, acting on paired donors, with incorporation or reduction of molecular oxygen"/>
    <property type="evidence" value="ECO:0007669"/>
    <property type="project" value="InterPro"/>
</dbReference>
<keyword evidence="4" id="KW-0408">Iron</keyword>
<dbReference type="PANTHER" id="PTHR46300">
    <property type="entry name" value="P450, PUTATIVE (EUROFUNG)-RELATED-RELATED"/>
    <property type="match status" value="1"/>
</dbReference>
<dbReference type="Gene3D" id="1.10.630.10">
    <property type="entry name" value="Cytochrome P450"/>
    <property type="match status" value="1"/>
</dbReference>
<dbReference type="Pfam" id="PF00067">
    <property type="entry name" value="p450"/>
    <property type="match status" value="1"/>
</dbReference>
<dbReference type="OrthoDB" id="5083444at2759"/>
<dbReference type="EMBL" id="JAAOAQ010000096">
    <property type="protein sequence ID" value="KAF5567592.1"/>
    <property type="molecule type" value="Genomic_DNA"/>
</dbReference>
<organism evidence="5 6">
    <name type="scientific">Fusarium phyllophilum</name>
    <dbReference type="NCBI Taxonomy" id="47803"/>
    <lineage>
        <taxon>Eukaryota</taxon>
        <taxon>Fungi</taxon>
        <taxon>Dikarya</taxon>
        <taxon>Ascomycota</taxon>
        <taxon>Pezizomycotina</taxon>
        <taxon>Sordariomycetes</taxon>
        <taxon>Hypocreomycetidae</taxon>
        <taxon>Hypocreales</taxon>
        <taxon>Nectriaceae</taxon>
        <taxon>Fusarium</taxon>
        <taxon>Fusarium fujikuroi species complex</taxon>
    </lineage>
</organism>
<name>A0A8H5NIF9_9HYPO</name>
<reference evidence="5 6" key="1">
    <citation type="submission" date="2020-05" db="EMBL/GenBank/DDBJ databases">
        <title>Identification and distribution of gene clusters putatively required for synthesis of sphingolipid metabolism inhibitors in phylogenetically diverse species of the filamentous fungus Fusarium.</title>
        <authorList>
            <person name="Kim H.-S."/>
            <person name="Busman M."/>
            <person name="Brown D.W."/>
            <person name="Divon H."/>
            <person name="Uhlig S."/>
            <person name="Proctor R.H."/>
        </authorList>
    </citation>
    <scope>NUCLEOTIDE SEQUENCE [LARGE SCALE GENOMIC DNA]</scope>
    <source>
        <strain evidence="5 6">NRRL 13617</strain>
    </source>
</reference>
<dbReference type="GO" id="GO:0004497">
    <property type="term" value="F:monooxygenase activity"/>
    <property type="evidence" value="ECO:0007669"/>
    <property type="project" value="InterPro"/>
</dbReference>
<keyword evidence="6" id="KW-1185">Reference proteome</keyword>
<keyword evidence="2" id="KW-0479">Metal-binding</keyword>
<evidence type="ECO:0000313" key="6">
    <source>
        <dbReference type="Proteomes" id="UP000582016"/>
    </source>
</evidence>
<accession>A0A8H5NIF9</accession>
<comment type="caution">
    <text evidence="5">The sequence shown here is derived from an EMBL/GenBank/DDBJ whole genome shotgun (WGS) entry which is preliminary data.</text>
</comment>
<dbReference type="PANTHER" id="PTHR46300:SF8">
    <property type="entry name" value="CYTOCHROME P450 2E1"/>
    <property type="match status" value="1"/>
</dbReference>
<dbReference type="InterPro" id="IPR050364">
    <property type="entry name" value="Cytochrome_P450_fung"/>
</dbReference>
<gene>
    <name evidence="5" type="ORF">FPHYL_3215</name>
</gene>
<comment type="similarity">
    <text evidence="1">Belongs to the cytochrome P450 family.</text>
</comment>
<evidence type="ECO:0000256" key="3">
    <source>
        <dbReference type="ARBA" id="ARBA00023002"/>
    </source>
</evidence>
<keyword evidence="3" id="KW-0560">Oxidoreductase</keyword>
<dbReference type="Proteomes" id="UP000582016">
    <property type="component" value="Unassembled WGS sequence"/>
</dbReference>
<evidence type="ECO:0000313" key="5">
    <source>
        <dbReference type="EMBL" id="KAF5567592.1"/>
    </source>
</evidence>
<dbReference type="InterPro" id="IPR001128">
    <property type="entry name" value="Cyt_P450"/>
</dbReference>
<evidence type="ECO:0000256" key="4">
    <source>
        <dbReference type="ARBA" id="ARBA00023004"/>
    </source>
</evidence>
<dbReference type="SUPFAM" id="SSF48264">
    <property type="entry name" value="Cytochrome P450"/>
    <property type="match status" value="1"/>
</dbReference>
<dbReference type="InterPro" id="IPR036396">
    <property type="entry name" value="Cyt_P450_sf"/>
</dbReference>
<evidence type="ECO:0000256" key="1">
    <source>
        <dbReference type="ARBA" id="ARBA00010617"/>
    </source>
</evidence>